<dbReference type="GO" id="GO:0005634">
    <property type="term" value="C:nucleus"/>
    <property type="evidence" value="ECO:0007669"/>
    <property type="project" value="UniProtKB-SubCell"/>
</dbReference>
<accession>A0AAD6CC90</accession>
<feature type="domain" description="Xylanolytic transcriptional activator regulatory" evidence="5">
    <location>
        <begin position="206"/>
        <end position="289"/>
    </location>
</feature>
<keyword evidence="7" id="KW-1185">Reference proteome</keyword>
<evidence type="ECO:0000313" key="7">
    <source>
        <dbReference type="Proteomes" id="UP001213681"/>
    </source>
</evidence>
<dbReference type="Proteomes" id="UP001213681">
    <property type="component" value="Unassembled WGS sequence"/>
</dbReference>
<comment type="caution">
    <text evidence="6">The sequence shown here is derived from an EMBL/GenBank/DDBJ whole genome shotgun (WGS) entry which is preliminary data.</text>
</comment>
<reference evidence="6" key="1">
    <citation type="submission" date="2022-12" db="EMBL/GenBank/DDBJ databases">
        <authorList>
            <person name="Petersen C."/>
        </authorList>
    </citation>
    <scope>NUCLEOTIDE SEQUENCE</scope>
    <source>
        <strain evidence="6">IBT 16125</strain>
    </source>
</reference>
<keyword evidence="3" id="KW-0804">Transcription</keyword>
<dbReference type="GO" id="GO:0003677">
    <property type="term" value="F:DNA binding"/>
    <property type="evidence" value="ECO:0007669"/>
    <property type="project" value="InterPro"/>
</dbReference>
<keyword evidence="2" id="KW-0805">Transcription regulation</keyword>
<evidence type="ECO:0000256" key="4">
    <source>
        <dbReference type="ARBA" id="ARBA00023242"/>
    </source>
</evidence>
<organism evidence="6 7">
    <name type="scientific">Penicillium daleae</name>
    <dbReference type="NCBI Taxonomy" id="63821"/>
    <lineage>
        <taxon>Eukaryota</taxon>
        <taxon>Fungi</taxon>
        <taxon>Dikarya</taxon>
        <taxon>Ascomycota</taxon>
        <taxon>Pezizomycotina</taxon>
        <taxon>Eurotiomycetes</taxon>
        <taxon>Eurotiomycetidae</taxon>
        <taxon>Eurotiales</taxon>
        <taxon>Aspergillaceae</taxon>
        <taxon>Penicillium</taxon>
    </lineage>
</organism>
<evidence type="ECO:0000259" key="5">
    <source>
        <dbReference type="Pfam" id="PF04082"/>
    </source>
</evidence>
<dbReference type="PANTHER" id="PTHR31001">
    <property type="entry name" value="UNCHARACTERIZED TRANSCRIPTIONAL REGULATORY PROTEIN"/>
    <property type="match status" value="1"/>
</dbReference>
<evidence type="ECO:0000313" key="6">
    <source>
        <dbReference type="EMBL" id="KAJ5455885.1"/>
    </source>
</evidence>
<dbReference type="InterPro" id="IPR007219">
    <property type="entry name" value="XnlR_reg_dom"/>
</dbReference>
<comment type="subcellular location">
    <subcellularLocation>
        <location evidence="1">Nucleus</location>
    </subcellularLocation>
</comment>
<dbReference type="EMBL" id="JAPVEA010000004">
    <property type="protein sequence ID" value="KAJ5455885.1"/>
    <property type="molecule type" value="Genomic_DNA"/>
</dbReference>
<gene>
    <name evidence="6" type="ORF">N7458_004149</name>
</gene>
<evidence type="ECO:0000256" key="1">
    <source>
        <dbReference type="ARBA" id="ARBA00004123"/>
    </source>
</evidence>
<reference evidence="6" key="2">
    <citation type="journal article" date="2023" name="IMA Fungus">
        <title>Comparative genomic study of the Penicillium genus elucidates a diverse pangenome and 15 lateral gene transfer events.</title>
        <authorList>
            <person name="Petersen C."/>
            <person name="Sorensen T."/>
            <person name="Nielsen M.R."/>
            <person name="Sondergaard T.E."/>
            <person name="Sorensen J.L."/>
            <person name="Fitzpatrick D.A."/>
            <person name="Frisvad J.C."/>
            <person name="Nielsen K.L."/>
        </authorList>
    </citation>
    <scope>NUCLEOTIDE SEQUENCE</scope>
    <source>
        <strain evidence="6">IBT 16125</strain>
    </source>
</reference>
<dbReference type="InterPro" id="IPR050613">
    <property type="entry name" value="Sec_Metabolite_Reg"/>
</dbReference>
<dbReference type="AlphaFoldDB" id="A0AAD6CC90"/>
<evidence type="ECO:0000256" key="2">
    <source>
        <dbReference type="ARBA" id="ARBA00023015"/>
    </source>
</evidence>
<dbReference type="PANTHER" id="PTHR31001:SF40">
    <property type="entry name" value="ZN(II)2CYS6 TRANSCRIPTION FACTOR (EUROFUNG)"/>
    <property type="match status" value="1"/>
</dbReference>
<sequence>MSTVSNDALPQTPTAGSQGSKAYAAHLATMEEIVSQLKYLPIIEKRLHQYYSFKQNALVPKPVVLHLVETLRTDLVSSGYILGETEEGVELGNVPKISKAVLHSSSTEVVITPSLDLHGFLALFCGKNLRVETIGLFFTMAARASLFFVDRDEDKDDQFVQDMVWYSKLSLRLARDLAPQSTDFIVWLANENAQLLSFLEGDASLAVWRLVGDLATDLLALGLNREATYAPERTPFFLAECRRRCFVTEYYLEKMFGLVFNLPSRITPQFVDVNLPLDLSDEEIFADTPEALEEAKSRLTEDGWNTDGKHRAATWARLRYILSQFREEIVEYQFQGSQAADPSKLRDVSFRCRQTWDNLLPHLRYNQNCWKSEIPLTVCYMHAKVHLAYLQIHFQIYHLLGEDSSSPLPEILDVSANMLETVVQMGNSRGKAAFTFTDLPEILLSCGLSSAAVLSTALENMTKDPPRSLTPGIKTSAIIRNLSVLASQLESVASPRERNRAFCLQAAKAITEKLDKILDKFAANNSLATPDITTSNDLSPTSILTPNIGSSCGWGEIDAINLEDYENFDMLSWAINVDLGSTASDWTML</sequence>
<dbReference type="GeneID" id="81597774"/>
<evidence type="ECO:0000256" key="3">
    <source>
        <dbReference type="ARBA" id="ARBA00023163"/>
    </source>
</evidence>
<dbReference type="GO" id="GO:0008270">
    <property type="term" value="F:zinc ion binding"/>
    <property type="evidence" value="ECO:0007669"/>
    <property type="project" value="InterPro"/>
</dbReference>
<proteinExistence type="predicted"/>
<dbReference type="CDD" id="cd12148">
    <property type="entry name" value="fungal_TF_MHR"/>
    <property type="match status" value="1"/>
</dbReference>
<keyword evidence="4" id="KW-0539">Nucleus</keyword>
<dbReference type="RefSeq" id="XP_056768258.1">
    <property type="nucleotide sequence ID" value="XM_056907531.1"/>
</dbReference>
<dbReference type="Pfam" id="PF04082">
    <property type="entry name" value="Fungal_trans"/>
    <property type="match status" value="1"/>
</dbReference>
<protein>
    <recommendedName>
        <fullName evidence="5">Xylanolytic transcriptional activator regulatory domain-containing protein</fullName>
    </recommendedName>
</protein>
<dbReference type="GO" id="GO:0006351">
    <property type="term" value="P:DNA-templated transcription"/>
    <property type="evidence" value="ECO:0007669"/>
    <property type="project" value="InterPro"/>
</dbReference>
<name>A0AAD6CC90_9EURO</name>